<evidence type="ECO:0000313" key="3">
    <source>
        <dbReference type="Proteomes" id="UP001596116"/>
    </source>
</evidence>
<gene>
    <name evidence="2" type="ORF">ACFMB1_17635</name>
</gene>
<keyword evidence="3" id="KW-1185">Reference proteome</keyword>
<accession>A0ABW1L2S0</accession>
<name>A0ABW1L2S0_9PROT</name>
<feature type="signal peptide" evidence="1">
    <location>
        <begin position="1"/>
        <end position="24"/>
    </location>
</feature>
<keyword evidence="1" id="KW-0732">Signal</keyword>
<evidence type="ECO:0000313" key="2">
    <source>
        <dbReference type="EMBL" id="MFC6037382.1"/>
    </source>
</evidence>
<feature type="chain" id="PRO_5047186301" evidence="1">
    <location>
        <begin position="25"/>
        <end position="272"/>
    </location>
</feature>
<proteinExistence type="predicted"/>
<dbReference type="Proteomes" id="UP001596116">
    <property type="component" value="Unassembled WGS sequence"/>
</dbReference>
<dbReference type="RefSeq" id="WP_379923968.1">
    <property type="nucleotide sequence ID" value="NZ_JBHPON010000003.1"/>
</dbReference>
<sequence>MMNRFLLATYLIMAPLMGAGSAAAQGGYVHENGIGPDPDGDTNPATVTRPIQKQERAAGDLDGPYRVIDFEVPPGRHGEIIREDYAKKYGVHFGKGVTRQICEGQRRFYYDSICTYEAAPSGTYAAGYYDYLNAPLTIEFDQPVCVATLAIYPTGGQQDEPFRVLIKGWDENGFALPDAEAEFEWNKNTVRWKNMAGAYYIGGRAKKIEVSMKSGSPSQARDILRFLIDDVAFVQEGCDEVLADFAEQEAPSLIVESDEDLPEDGLLIIEGS</sequence>
<protein>
    <submittedName>
        <fullName evidence="2">Uncharacterized protein</fullName>
    </submittedName>
</protein>
<organism evidence="2 3">
    <name type="scientific">Hyphococcus aureus</name>
    <dbReference type="NCBI Taxonomy" id="2666033"/>
    <lineage>
        <taxon>Bacteria</taxon>
        <taxon>Pseudomonadati</taxon>
        <taxon>Pseudomonadota</taxon>
        <taxon>Alphaproteobacteria</taxon>
        <taxon>Parvularculales</taxon>
        <taxon>Parvularculaceae</taxon>
        <taxon>Hyphococcus</taxon>
    </lineage>
</organism>
<reference evidence="2 3" key="1">
    <citation type="submission" date="2024-09" db="EMBL/GenBank/DDBJ databases">
        <authorList>
            <person name="Zhang Z.-H."/>
        </authorList>
    </citation>
    <scope>NUCLEOTIDE SEQUENCE [LARGE SCALE GENOMIC DNA]</scope>
    <source>
        <strain evidence="2 3">HHTR114</strain>
    </source>
</reference>
<evidence type="ECO:0000256" key="1">
    <source>
        <dbReference type="SAM" id="SignalP"/>
    </source>
</evidence>
<comment type="caution">
    <text evidence="2">The sequence shown here is derived from an EMBL/GenBank/DDBJ whole genome shotgun (WGS) entry which is preliminary data.</text>
</comment>
<dbReference type="EMBL" id="JBHPON010000003">
    <property type="protein sequence ID" value="MFC6037382.1"/>
    <property type="molecule type" value="Genomic_DNA"/>
</dbReference>